<dbReference type="GO" id="GO:0016989">
    <property type="term" value="F:sigma factor antagonist activity"/>
    <property type="evidence" value="ECO:0007669"/>
    <property type="project" value="TreeGrafter"/>
</dbReference>
<dbReference type="Pfam" id="PF04773">
    <property type="entry name" value="FecR"/>
    <property type="match status" value="1"/>
</dbReference>
<dbReference type="PANTHER" id="PTHR30273">
    <property type="entry name" value="PERIPLASMIC SIGNAL SENSOR AND SIGMA FACTOR ACTIVATOR FECR-RELATED"/>
    <property type="match status" value="1"/>
</dbReference>
<protein>
    <submittedName>
        <fullName evidence="3">FecR family protein</fullName>
    </submittedName>
</protein>
<accession>A0A4R4KBW1</accession>
<name>A0A4R4KBW1_9BACT</name>
<dbReference type="InterPro" id="IPR032508">
    <property type="entry name" value="FecR_C"/>
</dbReference>
<evidence type="ECO:0000259" key="1">
    <source>
        <dbReference type="Pfam" id="PF04773"/>
    </source>
</evidence>
<evidence type="ECO:0000313" key="4">
    <source>
        <dbReference type="Proteomes" id="UP000295706"/>
    </source>
</evidence>
<comment type="caution">
    <text evidence="3">The sequence shown here is derived from an EMBL/GenBank/DDBJ whole genome shotgun (WGS) entry which is preliminary data.</text>
</comment>
<dbReference type="OrthoDB" id="1099916at2"/>
<proteinExistence type="predicted"/>
<gene>
    <name evidence="3" type="ORF">EZE20_11580</name>
</gene>
<dbReference type="InterPro" id="IPR006860">
    <property type="entry name" value="FecR"/>
</dbReference>
<dbReference type="RefSeq" id="WP_132117699.1">
    <property type="nucleotide sequence ID" value="NZ_SMJU01000006.1"/>
</dbReference>
<evidence type="ECO:0000259" key="2">
    <source>
        <dbReference type="Pfam" id="PF16344"/>
    </source>
</evidence>
<dbReference type="FunFam" id="2.60.120.1440:FF:000001">
    <property type="entry name" value="Putative anti-sigma factor"/>
    <property type="match status" value="1"/>
</dbReference>
<evidence type="ECO:0000313" key="3">
    <source>
        <dbReference type="EMBL" id="TDB65330.1"/>
    </source>
</evidence>
<dbReference type="EMBL" id="SMJU01000006">
    <property type="protein sequence ID" value="TDB65330.1"/>
    <property type="molecule type" value="Genomic_DNA"/>
</dbReference>
<feature type="domain" description="FecR protein" evidence="1">
    <location>
        <begin position="141"/>
        <end position="231"/>
    </location>
</feature>
<dbReference type="Gene3D" id="3.55.50.30">
    <property type="match status" value="1"/>
</dbReference>
<dbReference type="PIRSF" id="PIRSF018266">
    <property type="entry name" value="FecR"/>
    <property type="match status" value="1"/>
</dbReference>
<dbReference type="Gene3D" id="2.60.120.1440">
    <property type="match status" value="1"/>
</dbReference>
<dbReference type="Pfam" id="PF16344">
    <property type="entry name" value="FecR_C"/>
    <property type="match status" value="1"/>
</dbReference>
<dbReference type="PANTHER" id="PTHR30273:SF2">
    <property type="entry name" value="PROTEIN FECR"/>
    <property type="match status" value="1"/>
</dbReference>
<organism evidence="3 4">
    <name type="scientific">Arundinibacter roseus</name>
    <dbReference type="NCBI Taxonomy" id="2070510"/>
    <lineage>
        <taxon>Bacteria</taxon>
        <taxon>Pseudomonadati</taxon>
        <taxon>Bacteroidota</taxon>
        <taxon>Cytophagia</taxon>
        <taxon>Cytophagales</taxon>
        <taxon>Spirosomataceae</taxon>
        <taxon>Arundinibacter</taxon>
    </lineage>
</organism>
<sequence length="354" mass="41139">MEKERYNHFKASDFVLDDDFVNWIRHKNPELDTRWNTWLIQHPEQRVEVEKARHLLMSMSFRTEEIDMNVVQQQWEVVKEKIADLEPESASEEEDIPIRYFPGWLRVAAAALVLLSGLWIGKNYLPFFHPSSTLLTQKEAPNGQQVTVTLTDGTVIQLNAGSTLSYPEKFEKDRREVRLKGEAYFEVAPNAHAPFFIYTEDIRVKVIGTKFTVKAYPENQEVKVAVVEGKVAVNSNQKEDTESTETNEVFLTRNEMATLEKQNKALKVSSFDQTDMLGWKDGILYFEKASFPQIVNQLEKWYGVEVTVQQGVKVDSTWRFSGKFEKKSIDYILDVCRYPERFSYEVLDNKVVIK</sequence>
<dbReference type="InterPro" id="IPR012373">
    <property type="entry name" value="Ferrdict_sens_TM"/>
</dbReference>
<keyword evidence="4" id="KW-1185">Reference proteome</keyword>
<dbReference type="AlphaFoldDB" id="A0A4R4KBW1"/>
<dbReference type="Proteomes" id="UP000295706">
    <property type="component" value="Unassembled WGS sequence"/>
</dbReference>
<feature type="domain" description="Protein FecR C-terminal" evidence="2">
    <location>
        <begin position="284"/>
        <end position="353"/>
    </location>
</feature>
<reference evidence="3 4" key="1">
    <citation type="submission" date="2019-02" db="EMBL/GenBank/DDBJ databases">
        <title>Arundinibacter roseus gen. nov., sp. nov., a new member of the family Cytophagaceae.</title>
        <authorList>
            <person name="Szuroczki S."/>
            <person name="Khayer B."/>
            <person name="Sproer C."/>
            <person name="Toumi M."/>
            <person name="Szabo A."/>
            <person name="Felfoldi T."/>
            <person name="Schumann P."/>
            <person name="Toth E."/>
        </authorList>
    </citation>
    <scope>NUCLEOTIDE SEQUENCE [LARGE SCALE GENOMIC DNA]</scope>
    <source>
        <strain evidence="3 4">DMA-k-7a</strain>
    </source>
</reference>